<evidence type="ECO:0000256" key="9">
    <source>
        <dbReference type="ARBA" id="ARBA00029447"/>
    </source>
</evidence>
<evidence type="ECO:0000256" key="10">
    <source>
        <dbReference type="PROSITE-ProRule" id="PRU00284"/>
    </source>
</evidence>
<dbReference type="PROSITE" id="PS50111">
    <property type="entry name" value="CHEMOTAXIS_TRANSDUC_2"/>
    <property type="match status" value="1"/>
</dbReference>
<reference evidence="15 16" key="1">
    <citation type="submission" date="2015-02" db="EMBL/GenBank/DDBJ databases">
        <title>Pseudomonas helleri sp. nov. and Pseudomonas weihenstephanensis sp. nov., isolated from raw cows milk.</title>
        <authorList>
            <person name="von Neubeck M."/>
            <person name="Huptas C."/>
            <person name="Wenning M."/>
            <person name="Scherer S."/>
        </authorList>
    </citation>
    <scope>NUCLEOTIDE SEQUENCE [LARGE SCALE GENOMIC DNA]</scope>
    <source>
        <strain evidence="15 16">DSM 17149</strain>
    </source>
</reference>
<dbReference type="PANTHER" id="PTHR43531:SF11">
    <property type="entry name" value="METHYL-ACCEPTING CHEMOTAXIS PROTEIN 3"/>
    <property type="match status" value="1"/>
</dbReference>
<evidence type="ECO:0000256" key="5">
    <source>
        <dbReference type="ARBA" id="ARBA00022692"/>
    </source>
</evidence>
<keyword evidence="6 12" id="KW-1133">Transmembrane helix</keyword>
<feature type="domain" description="Methyl-accepting transducer" evidence="13">
    <location>
        <begin position="538"/>
        <end position="753"/>
    </location>
</feature>
<dbReference type="EMBL" id="JYLH01000006">
    <property type="protein sequence ID" value="KRP45845.1"/>
    <property type="molecule type" value="Genomic_DNA"/>
</dbReference>
<evidence type="ECO:0000256" key="12">
    <source>
        <dbReference type="SAM" id="Phobius"/>
    </source>
</evidence>
<evidence type="ECO:0000256" key="8">
    <source>
        <dbReference type="ARBA" id="ARBA00023224"/>
    </source>
</evidence>
<dbReference type="InterPro" id="IPR041395">
    <property type="entry name" value="McpB_HAMP_3rd"/>
</dbReference>
<accession>A0A0R2YBJ6</accession>
<evidence type="ECO:0000256" key="2">
    <source>
        <dbReference type="ARBA" id="ARBA00022475"/>
    </source>
</evidence>
<keyword evidence="2" id="KW-1003">Cell membrane</keyword>
<keyword evidence="7 12" id="KW-0472">Membrane</keyword>
<dbReference type="InterPro" id="IPR004089">
    <property type="entry name" value="MCPsignal_dom"/>
</dbReference>
<dbReference type="GO" id="GO:0004888">
    <property type="term" value="F:transmembrane signaling receptor activity"/>
    <property type="evidence" value="ECO:0007669"/>
    <property type="project" value="TreeGrafter"/>
</dbReference>
<comment type="similarity">
    <text evidence="9">Belongs to the methyl-accepting chemotaxis (MCP) protein family.</text>
</comment>
<dbReference type="Pfam" id="PF12729">
    <property type="entry name" value="4HB_MCP_1"/>
    <property type="match status" value="1"/>
</dbReference>
<keyword evidence="4" id="KW-0145">Chemotaxis</keyword>
<organism evidence="15 16">
    <name type="scientific">Pseudomonas libanensis</name>
    <dbReference type="NCBI Taxonomy" id="75588"/>
    <lineage>
        <taxon>Bacteria</taxon>
        <taxon>Pseudomonadati</taxon>
        <taxon>Pseudomonadota</taxon>
        <taxon>Gammaproteobacteria</taxon>
        <taxon>Pseudomonadales</taxon>
        <taxon>Pseudomonadaceae</taxon>
        <taxon>Pseudomonas</taxon>
    </lineage>
</organism>
<gene>
    <name evidence="15" type="ORF">TU73_12000</name>
</gene>
<evidence type="ECO:0000259" key="13">
    <source>
        <dbReference type="PROSITE" id="PS50111"/>
    </source>
</evidence>
<name>A0A0R2YBJ6_9PSED</name>
<evidence type="ECO:0000256" key="3">
    <source>
        <dbReference type="ARBA" id="ARBA00022481"/>
    </source>
</evidence>
<evidence type="ECO:0000256" key="6">
    <source>
        <dbReference type="ARBA" id="ARBA00022989"/>
    </source>
</evidence>
<dbReference type="PANTHER" id="PTHR43531">
    <property type="entry name" value="PROTEIN ICFG"/>
    <property type="match status" value="1"/>
</dbReference>
<comment type="subcellular location">
    <subcellularLocation>
        <location evidence="1">Cell membrane</location>
        <topology evidence="1">Multi-pass membrane protein</topology>
    </subcellularLocation>
</comment>
<dbReference type="PROSITE" id="PS50885">
    <property type="entry name" value="HAMP"/>
    <property type="match status" value="1"/>
</dbReference>
<dbReference type="GO" id="GO:0007165">
    <property type="term" value="P:signal transduction"/>
    <property type="evidence" value="ECO:0007669"/>
    <property type="project" value="UniProtKB-KW"/>
</dbReference>
<dbReference type="InterPro" id="IPR051310">
    <property type="entry name" value="MCP_chemotaxis"/>
</dbReference>
<dbReference type="InterPro" id="IPR003660">
    <property type="entry name" value="HAMP_dom"/>
</dbReference>
<keyword evidence="5 12" id="KW-0812">Transmembrane</keyword>
<proteinExistence type="inferred from homology"/>
<feature type="transmembrane region" description="Helical" evidence="12">
    <location>
        <begin position="7"/>
        <end position="28"/>
    </location>
</feature>
<feature type="region of interest" description="Disordered" evidence="11">
    <location>
        <begin position="586"/>
        <end position="606"/>
    </location>
</feature>
<dbReference type="CDD" id="cd11386">
    <property type="entry name" value="MCP_signal"/>
    <property type="match status" value="1"/>
</dbReference>
<dbReference type="Proteomes" id="UP000051446">
    <property type="component" value="Unassembled WGS sequence"/>
</dbReference>
<feature type="region of interest" description="Disordered" evidence="11">
    <location>
        <begin position="729"/>
        <end position="751"/>
    </location>
</feature>
<feature type="region of interest" description="Disordered" evidence="11">
    <location>
        <begin position="546"/>
        <end position="569"/>
    </location>
</feature>
<evidence type="ECO:0000313" key="15">
    <source>
        <dbReference type="EMBL" id="KRP45845.1"/>
    </source>
</evidence>
<dbReference type="Pfam" id="PF18947">
    <property type="entry name" value="HAMP_2"/>
    <property type="match status" value="1"/>
</dbReference>
<dbReference type="SUPFAM" id="SSF58104">
    <property type="entry name" value="Methyl-accepting chemotaxis protein (MCP) signaling domain"/>
    <property type="match status" value="1"/>
</dbReference>
<dbReference type="SMART" id="SM00283">
    <property type="entry name" value="MA"/>
    <property type="match status" value="1"/>
</dbReference>
<comment type="caution">
    <text evidence="15">The sequence shown here is derived from an EMBL/GenBank/DDBJ whole genome shotgun (WGS) entry which is preliminary data.</text>
</comment>
<sequence length="805" mass="85662">MTVIKNITLLIFTAMLGVVVLGGTSFYLTSEVNSSASFASVNTVPSLLEIDRAAEAFASLHALQWEHLNESGKSTVAPYAALIAQHLGNIDNALERYRTQLAIDAHDAALLSQLRTRFDEFATLQGRFDKLVETGDIAGARALLEASQPLQTATQAAIADVRQYNLELGRKAQLLATSTEQNARYIIVLIGALTLLVTGLMGLLLARNLMRQLGGEPASVRAFAARLSAGELEAKATLKAGDTTSLMACMQQLGANLQALVAQINTMSSEHDKGEIDAQIDVNRFHASYRSMAQGINDMVNGHIAVKKKAMACIRAFGEGDLSAQLEQFPGKKAFINENIELLRSNILALINEMQHMSSEHEKGDIDVMIDVERFSGSYREIGQGINAMVSGHISVKKKAMACIRAFGEGDLAAPLEQFPGKKAFINENIEQLRANILALVEDTRQISDSAMIGKLDTRPDASRHQGDFRRIILGINGSLDAIIVPITEAMDVLASISSGDLTRTIVGDYQGKFLELKNSVNGTVEKLSEIIGEVRGSADSLSSASEEISATAQSMAQSASEQAASVEQTSASMEQMSASIAQNTENAKVTDGMAGKANKEASEGGRAVKDTVAAMKTIAEKIGIVDSIAYQTNLLALNAAIEAARAGEHGKGFAVVAAEVRKLAERSQIAAQEISEVAKNSVALAERAGNLLDEIVPSIAKTSDLVQEIAAASEEQSIGSEQINSAMSQMSQLTQQNASASEELAATAEEMSGQAEQLQELMGFFTVQGKRVGRAVAPSGLGRAASLSDHDSRAVESGFVRFGS</sequence>
<evidence type="ECO:0000256" key="7">
    <source>
        <dbReference type="ARBA" id="ARBA00023136"/>
    </source>
</evidence>
<dbReference type="GO" id="GO:0005886">
    <property type="term" value="C:plasma membrane"/>
    <property type="evidence" value="ECO:0007669"/>
    <property type="project" value="UniProtKB-SubCell"/>
</dbReference>
<protein>
    <submittedName>
        <fullName evidence="15">Chemotaxis protein</fullName>
    </submittedName>
</protein>
<keyword evidence="3" id="KW-0488">Methylation</keyword>
<dbReference type="Pfam" id="PF18575">
    <property type="entry name" value="HAMP_N3"/>
    <property type="match status" value="2"/>
</dbReference>
<evidence type="ECO:0000256" key="1">
    <source>
        <dbReference type="ARBA" id="ARBA00004651"/>
    </source>
</evidence>
<feature type="compositionally biased region" description="Polar residues" evidence="11">
    <location>
        <begin position="729"/>
        <end position="738"/>
    </location>
</feature>
<feature type="compositionally biased region" description="Low complexity" evidence="11">
    <location>
        <begin position="739"/>
        <end position="751"/>
    </location>
</feature>
<dbReference type="CDD" id="cd17527">
    <property type="entry name" value="HAMP_II"/>
    <property type="match status" value="2"/>
</dbReference>
<dbReference type="InterPro" id="IPR024478">
    <property type="entry name" value="HlyB_4HB_MCP"/>
</dbReference>
<keyword evidence="8 10" id="KW-0807">Transducer</keyword>
<evidence type="ECO:0000256" key="4">
    <source>
        <dbReference type="ARBA" id="ARBA00022500"/>
    </source>
</evidence>
<dbReference type="FunFam" id="1.10.287.950:FF:000001">
    <property type="entry name" value="Methyl-accepting chemotaxis sensory transducer"/>
    <property type="match status" value="1"/>
</dbReference>
<dbReference type="AlphaFoldDB" id="A0A0R2YBJ6"/>
<feature type="domain" description="HAMP" evidence="14">
    <location>
        <begin position="481"/>
        <end position="533"/>
    </location>
</feature>
<evidence type="ECO:0000256" key="11">
    <source>
        <dbReference type="SAM" id="MobiDB-lite"/>
    </source>
</evidence>
<evidence type="ECO:0000313" key="16">
    <source>
        <dbReference type="Proteomes" id="UP000051446"/>
    </source>
</evidence>
<dbReference type="Pfam" id="PF00015">
    <property type="entry name" value="MCPsignal"/>
    <property type="match status" value="1"/>
</dbReference>
<dbReference type="GO" id="GO:0006935">
    <property type="term" value="P:chemotaxis"/>
    <property type="evidence" value="ECO:0007669"/>
    <property type="project" value="UniProtKB-KW"/>
</dbReference>
<dbReference type="CDD" id="cd17528">
    <property type="entry name" value="HAMP_III"/>
    <property type="match status" value="2"/>
</dbReference>
<feature type="transmembrane region" description="Helical" evidence="12">
    <location>
        <begin position="185"/>
        <end position="206"/>
    </location>
</feature>
<dbReference type="Gene3D" id="1.10.287.950">
    <property type="entry name" value="Methyl-accepting chemotaxis protein"/>
    <property type="match status" value="1"/>
</dbReference>
<dbReference type="PATRIC" id="fig|75588.4.peg.4809"/>
<evidence type="ECO:0000259" key="14">
    <source>
        <dbReference type="PROSITE" id="PS50885"/>
    </source>
</evidence>
<dbReference type="Gene3D" id="1.20.120.1530">
    <property type="match status" value="3"/>
</dbReference>
<feature type="compositionally biased region" description="Low complexity" evidence="11">
    <location>
        <begin position="550"/>
        <end position="569"/>
    </location>
</feature>